<reference evidence="2 3" key="1">
    <citation type="submission" date="2020-07" db="EMBL/GenBank/DDBJ databases">
        <title>Sequencing the genomes of 1000 actinobacteria strains.</title>
        <authorList>
            <person name="Klenk H.-P."/>
        </authorList>
    </citation>
    <scope>NUCLEOTIDE SEQUENCE [LARGE SCALE GENOMIC DNA]</scope>
    <source>
        <strain evidence="2 3">DSM 102047</strain>
    </source>
</reference>
<evidence type="ECO:0000313" key="3">
    <source>
        <dbReference type="Proteomes" id="UP000521748"/>
    </source>
</evidence>
<feature type="transmembrane region" description="Helical" evidence="1">
    <location>
        <begin position="340"/>
        <end position="358"/>
    </location>
</feature>
<accession>A0A7Y9LS51</accession>
<proteinExistence type="predicted"/>
<keyword evidence="1" id="KW-0812">Transmembrane</keyword>
<feature type="transmembrane region" description="Helical" evidence="1">
    <location>
        <begin position="12"/>
        <end position="35"/>
    </location>
</feature>
<feature type="transmembrane region" description="Helical" evidence="1">
    <location>
        <begin position="176"/>
        <end position="195"/>
    </location>
</feature>
<organism evidence="2 3">
    <name type="scientific">Psychromicrobium silvestre</name>
    <dbReference type="NCBI Taxonomy" id="1645614"/>
    <lineage>
        <taxon>Bacteria</taxon>
        <taxon>Bacillati</taxon>
        <taxon>Actinomycetota</taxon>
        <taxon>Actinomycetes</taxon>
        <taxon>Micrococcales</taxon>
        <taxon>Micrococcaceae</taxon>
        <taxon>Psychromicrobium</taxon>
    </lineage>
</organism>
<evidence type="ECO:0008006" key="4">
    <source>
        <dbReference type="Google" id="ProtNLM"/>
    </source>
</evidence>
<keyword evidence="3" id="KW-1185">Reference proteome</keyword>
<keyword evidence="1" id="KW-1133">Transmembrane helix</keyword>
<protein>
    <recommendedName>
        <fullName evidence="4">O-antigen ligase like membrane protein</fullName>
    </recommendedName>
</protein>
<feature type="transmembrane region" description="Helical" evidence="1">
    <location>
        <begin position="140"/>
        <end position="164"/>
    </location>
</feature>
<feature type="transmembrane region" description="Helical" evidence="1">
    <location>
        <begin position="114"/>
        <end position="134"/>
    </location>
</feature>
<name>A0A7Y9LS51_9MICC</name>
<comment type="caution">
    <text evidence="2">The sequence shown here is derived from an EMBL/GenBank/DDBJ whole genome shotgun (WGS) entry which is preliminary data.</text>
</comment>
<feature type="transmembrane region" description="Helical" evidence="1">
    <location>
        <begin position="56"/>
        <end position="76"/>
    </location>
</feature>
<feature type="transmembrane region" description="Helical" evidence="1">
    <location>
        <begin position="241"/>
        <end position="264"/>
    </location>
</feature>
<keyword evidence="1" id="KW-0472">Membrane</keyword>
<feature type="transmembrane region" description="Helical" evidence="1">
    <location>
        <begin position="88"/>
        <end position="107"/>
    </location>
</feature>
<evidence type="ECO:0000256" key="1">
    <source>
        <dbReference type="SAM" id="Phobius"/>
    </source>
</evidence>
<feature type="transmembrane region" description="Helical" evidence="1">
    <location>
        <begin position="365"/>
        <end position="384"/>
    </location>
</feature>
<dbReference type="Proteomes" id="UP000521748">
    <property type="component" value="Unassembled WGS sequence"/>
</dbReference>
<dbReference type="RefSeq" id="WP_179388343.1">
    <property type="nucleotide sequence ID" value="NZ_JACBYQ010000001.1"/>
</dbReference>
<dbReference type="AlphaFoldDB" id="A0A7Y9LS51"/>
<gene>
    <name evidence="2" type="ORF">FHU41_000822</name>
</gene>
<sequence>MTEQKFNRFDQIVAVGLILTSVLPYFAVSIGISTNMPISSLFGAYLLIRWFRDSRILWLSLLTLLAPFFATFLRLFFGGEAWSPATSLTWVLAIIPLSAMVVAVLVLKSALLRWLRVILIFSAGISLVQKYFFLDQGTVPWLWIYDVPGYAPVRLLAPTIAAYIRRPFGLFPEPSFMAGSLSIVAVALILTASSLGRKLRLFDWIALALTCWVIAISGSGTAIVSLLLIVLCIFLPLMKRLGGIIVIILPPVLFAAGVAALGVVNQRQNSVNWSWVDRWSSITAAARYVVSDVQVFFLGIGRGNSSPYFLSGKIRTDDLPHSTVLPDVYSVLLRLVLENGVLFGLPIIIVMALFVILGDPTKLKILGLSALVIWVVAAGLAISYDSAFWLYGFPGLAYGLRRLRQPVDDPNPLSESATQPVAS</sequence>
<evidence type="ECO:0000313" key="2">
    <source>
        <dbReference type="EMBL" id="NYE94601.1"/>
    </source>
</evidence>
<feature type="transmembrane region" description="Helical" evidence="1">
    <location>
        <begin position="201"/>
        <end position="234"/>
    </location>
</feature>
<dbReference type="EMBL" id="JACBYQ010000001">
    <property type="protein sequence ID" value="NYE94601.1"/>
    <property type="molecule type" value="Genomic_DNA"/>
</dbReference>